<dbReference type="Proteomes" id="UP001207468">
    <property type="component" value="Unassembled WGS sequence"/>
</dbReference>
<dbReference type="EMBL" id="JAGFNK010000027">
    <property type="protein sequence ID" value="KAI9511084.1"/>
    <property type="molecule type" value="Genomic_DNA"/>
</dbReference>
<sequence>MENIPHPSLSRNLHSATPSLVHTLSQEQNSILSVATGDNHIYSGSQDNIVSVWDSRTYTLQTQLTGHTGSVLALEYAQERRWLFSASGDSTVRVWCTKELIPLYLINPFLDTESGDLFSLAWSPTLSTIYLGCQTASVQWYNFTGFLDGGPIPSSGASTPRPAHKFFNSYPRSQRRLPDLETTNGVNDPVLGVDGHIVTPFLSPCTELNIPAQNVIDSAHYGYVYCMALIPSTRQGATGATHKGIFLVTGSGDETVKVWKCSTNRLELISTIECSHGAVLSLVTREDILYAGCQDGYVRVWDMQTNTFIRTIIVHENVAVLSLSILDTDLYVCSADGQVKHSGIVLSSIVVARGADPFEFELLTGGNDGAINVWKVHPPANAHTSDDAPHEILDEKGHNAYNDVLIYALSKFVSIPSVSSSVDHREDCRQAAIWLTKCFAQLGASSKTLYTDEAAVHNPIVFACFQGAQPCARKPRILFYGHYDVISAPSEGWDSDPFELTARNGYLYARGVADDKGPVLAFACAAADMLRARKLCVDLLFLVEGEEETGSGGFVDAVLRHKDLIGEVDAILVSNSSWIASDVPSITYGLRGVISSRGGKDSHSGIDGGAWDEPMQDMIRVLAGLTDHNRKALIPGFYDKVRPLDDKEAELFHLLENVTQQSAASIKSRWCEPSLTIHTIRGSGPHNPTVIPASVTAQVSLRIVPDQELDDICAALMQHLRATFDALNSSNTIKVTVDHTADWWLGDLTHPWFLELERAISNEWGAEPMRVREGGVRQFLPYSTPSLSSPA</sequence>
<proteinExistence type="predicted"/>
<comment type="caution">
    <text evidence="1">The sequence shown here is derived from an EMBL/GenBank/DDBJ whole genome shotgun (WGS) entry which is preliminary data.</text>
</comment>
<name>A0ACC0UH83_9AGAM</name>
<evidence type="ECO:0000313" key="2">
    <source>
        <dbReference type="Proteomes" id="UP001207468"/>
    </source>
</evidence>
<accession>A0ACC0UH83</accession>
<organism evidence="1 2">
    <name type="scientific">Russula earlei</name>
    <dbReference type="NCBI Taxonomy" id="71964"/>
    <lineage>
        <taxon>Eukaryota</taxon>
        <taxon>Fungi</taxon>
        <taxon>Dikarya</taxon>
        <taxon>Basidiomycota</taxon>
        <taxon>Agaricomycotina</taxon>
        <taxon>Agaricomycetes</taxon>
        <taxon>Russulales</taxon>
        <taxon>Russulaceae</taxon>
        <taxon>Russula</taxon>
    </lineage>
</organism>
<gene>
    <name evidence="1" type="ORF">F5148DRAFT_1173592</name>
</gene>
<keyword evidence="2" id="KW-1185">Reference proteome</keyword>
<evidence type="ECO:0000313" key="1">
    <source>
        <dbReference type="EMBL" id="KAI9511084.1"/>
    </source>
</evidence>
<reference evidence="1" key="1">
    <citation type="submission" date="2021-03" db="EMBL/GenBank/DDBJ databases">
        <title>Evolutionary priming and transition to the ectomycorrhizal habit in an iconic lineage of mushroom-forming fungi: is preadaptation a requirement?</title>
        <authorList>
            <consortium name="DOE Joint Genome Institute"/>
            <person name="Looney B.P."/>
            <person name="Miyauchi S."/>
            <person name="Morin E."/>
            <person name="Drula E."/>
            <person name="Courty P.E."/>
            <person name="Chicoki N."/>
            <person name="Fauchery L."/>
            <person name="Kohler A."/>
            <person name="Kuo A."/>
            <person name="LaButti K."/>
            <person name="Pangilinan J."/>
            <person name="Lipzen A."/>
            <person name="Riley R."/>
            <person name="Andreopoulos W."/>
            <person name="He G."/>
            <person name="Johnson J."/>
            <person name="Barry K.W."/>
            <person name="Grigoriev I.V."/>
            <person name="Nagy L."/>
            <person name="Hibbett D."/>
            <person name="Henrissat B."/>
            <person name="Matheny P.B."/>
            <person name="Labbe J."/>
            <person name="Martin A.F."/>
        </authorList>
    </citation>
    <scope>NUCLEOTIDE SEQUENCE</scope>
    <source>
        <strain evidence="1">BPL698</strain>
    </source>
</reference>
<protein>
    <submittedName>
        <fullName evidence="1">Zn-dependent exopeptidase</fullName>
    </submittedName>
</protein>